<dbReference type="AlphaFoldDB" id="A0A1H5T3N3"/>
<dbReference type="PRINTS" id="PR00081">
    <property type="entry name" value="GDHRDH"/>
</dbReference>
<dbReference type="SUPFAM" id="SSF51735">
    <property type="entry name" value="NAD(P)-binding Rossmann-fold domains"/>
    <property type="match status" value="1"/>
</dbReference>
<dbReference type="Gene3D" id="3.40.50.720">
    <property type="entry name" value="NAD(P)-binding Rossmann-like Domain"/>
    <property type="match status" value="1"/>
</dbReference>
<gene>
    <name evidence="2" type="ORF">SAMN05421819_0466</name>
</gene>
<keyword evidence="3" id="KW-1185">Reference proteome</keyword>
<evidence type="ECO:0000313" key="2">
    <source>
        <dbReference type="EMBL" id="SEF57522.1"/>
    </source>
</evidence>
<dbReference type="EMBL" id="FNVA01000001">
    <property type="protein sequence ID" value="SEF57522.1"/>
    <property type="molecule type" value="Genomic_DNA"/>
</dbReference>
<dbReference type="Pfam" id="PF00106">
    <property type="entry name" value="adh_short"/>
    <property type="match status" value="1"/>
</dbReference>
<comment type="similarity">
    <text evidence="1">Belongs to the short-chain dehydrogenases/reductases (SDR) family.</text>
</comment>
<dbReference type="OrthoDB" id="9803333at2"/>
<dbReference type="RefSeq" id="WP_103931394.1">
    <property type="nucleotide sequence ID" value="NZ_FNVA01000001.1"/>
</dbReference>
<dbReference type="PANTHER" id="PTHR42879:SF2">
    <property type="entry name" value="3-OXOACYL-[ACYL-CARRIER-PROTEIN] REDUCTASE FABG"/>
    <property type="match status" value="1"/>
</dbReference>
<name>A0A1H5T3N3_9BACT</name>
<accession>A0A1H5T3N3</accession>
<dbReference type="InterPro" id="IPR036291">
    <property type="entry name" value="NAD(P)-bd_dom_sf"/>
</dbReference>
<sequence>MDLKLAGSHGIVTGGTAGIGLAIARQLAAEGVDVVITGRSESVHTVAAQLQAEMPNAKVTGVIADVGSAAGVEALFRAVPQTDILINNLGIYEAKKFEDIPDADWLNLFEVNVLSGVRTARHYLPGMIQRDNGRIIFISSESAVMTPPDMIHYGMTKTAQLAISRGLAETTRGTKVTVNTVLPGPTQSANIEQFLRSVATDPGAPIEEVEKEFFARHRQSSLLQRLIAADEVAHLVAYVASPLSSASNGATFRAEGGLIRSVV</sequence>
<protein>
    <submittedName>
        <fullName evidence="2">Short-chain dehydrogenase</fullName>
    </submittedName>
</protein>
<dbReference type="CDD" id="cd05233">
    <property type="entry name" value="SDR_c"/>
    <property type="match status" value="1"/>
</dbReference>
<dbReference type="InterPro" id="IPR050259">
    <property type="entry name" value="SDR"/>
</dbReference>
<proteinExistence type="inferred from homology"/>
<evidence type="ECO:0000313" key="3">
    <source>
        <dbReference type="Proteomes" id="UP000236728"/>
    </source>
</evidence>
<organism evidence="2 3">
    <name type="scientific">Bryocella elongata</name>
    <dbReference type="NCBI Taxonomy" id="863522"/>
    <lineage>
        <taxon>Bacteria</taxon>
        <taxon>Pseudomonadati</taxon>
        <taxon>Acidobacteriota</taxon>
        <taxon>Terriglobia</taxon>
        <taxon>Terriglobales</taxon>
        <taxon>Acidobacteriaceae</taxon>
        <taxon>Bryocella</taxon>
    </lineage>
</organism>
<dbReference type="FunFam" id="3.40.50.720:FF:000084">
    <property type="entry name" value="Short-chain dehydrogenase reductase"/>
    <property type="match status" value="1"/>
</dbReference>
<dbReference type="Proteomes" id="UP000236728">
    <property type="component" value="Unassembled WGS sequence"/>
</dbReference>
<reference evidence="2 3" key="1">
    <citation type="submission" date="2016-10" db="EMBL/GenBank/DDBJ databases">
        <authorList>
            <person name="de Groot N.N."/>
        </authorList>
    </citation>
    <scope>NUCLEOTIDE SEQUENCE [LARGE SCALE GENOMIC DNA]</scope>
    <source>
        <strain evidence="2 3">DSM 22489</strain>
    </source>
</reference>
<dbReference type="InterPro" id="IPR002347">
    <property type="entry name" value="SDR_fam"/>
</dbReference>
<dbReference type="PANTHER" id="PTHR42879">
    <property type="entry name" value="3-OXOACYL-(ACYL-CARRIER-PROTEIN) REDUCTASE"/>
    <property type="match status" value="1"/>
</dbReference>
<evidence type="ECO:0000256" key="1">
    <source>
        <dbReference type="ARBA" id="ARBA00006484"/>
    </source>
</evidence>